<proteinExistence type="predicted"/>
<gene>
    <name evidence="2" type="ORF">ACFQ24_07800</name>
</gene>
<organism evidence="2 3">
    <name type="scientific">Sphingobium olei</name>
    <dbReference type="NCBI Taxonomy" id="420955"/>
    <lineage>
        <taxon>Bacteria</taxon>
        <taxon>Pseudomonadati</taxon>
        <taxon>Pseudomonadota</taxon>
        <taxon>Alphaproteobacteria</taxon>
        <taxon>Sphingomonadales</taxon>
        <taxon>Sphingomonadaceae</taxon>
        <taxon>Sphingobium</taxon>
    </lineage>
</organism>
<keyword evidence="3" id="KW-1185">Reference proteome</keyword>
<dbReference type="RefSeq" id="WP_380910299.1">
    <property type="nucleotide sequence ID" value="NZ_JBHTLS010000112.1"/>
</dbReference>
<dbReference type="Pfam" id="PF12551">
    <property type="entry name" value="PHBC_N"/>
    <property type="match status" value="1"/>
</dbReference>
<sequence>MRFPCCICTSGSLWRSESRDGRWCPDARARPLDRIAESLHRTVVAAVARMKSGLAPTRLDKALPNWSHHFAFSPGKSLRWSRKFGQGVKLIPT</sequence>
<evidence type="ECO:0000259" key="1">
    <source>
        <dbReference type="Pfam" id="PF12551"/>
    </source>
</evidence>
<dbReference type="InterPro" id="IPR022211">
    <property type="entry name" value="PHBC_N"/>
</dbReference>
<feature type="domain" description="Poly-beta-hydroxybutyrate polymerase N-terminal" evidence="1">
    <location>
        <begin position="36"/>
        <end position="76"/>
    </location>
</feature>
<evidence type="ECO:0000313" key="2">
    <source>
        <dbReference type="EMBL" id="MFD1104777.1"/>
    </source>
</evidence>
<evidence type="ECO:0000313" key="3">
    <source>
        <dbReference type="Proteomes" id="UP001597203"/>
    </source>
</evidence>
<comment type="caution">
    <text evidence="2">The sequence shown here is derived from an EMBL/GenBank/DDBJ whole genome shotgun (WGS) entry which is preliminary data.</text>
</comment>
<dbReference type="Proteomes" id="UP001597203">
    <property type="component" value="Unassembled WGS sequence"/>
</dbReference>
<reference evidence="3" key="1">
    <citation type="journal article" date="2019" name="Int. J. Syst. Evol. Microbiol.">
        <title>The Global Catalogue of Microorganisms (GCM) 10K type strain sequencing project: providing services to taxonomists for standard genome sequencing and annotation.</title>
        <authorList>
            <consortium name="The Broad Institute Genomics Platform"/>
            <consortium name="The Broad Institute Genome Sequencing Center for Infectious Disease"/>
            <person name="Wu L."/>
            <person name="Ma J."/>
        </authorList>
    </citation>
    <scope>NUCLEOTIDE SEQUENCE [LARGE SCALE GENOMIC DNA]</scope>
    <source>
        <strain evidence="3">CCUG 54329</strain>
    </source>
</reference>
<accession>A0ABW3P1B1</accession>
<dbReference type="EMBL" id="JBHTLS010000112">
    <property type="protein sequence ID" value="MFD1104777.1"/>
    <property type="molecule type" value="Genomic_DNA"/>
</dbReference>
<name>A0ABW3P1B1_9SPHN</name>
<protein>
    <submittedName>
        <fullName evidence="2">Poly-beta-hydroxybutyrate polymerase N-terminal domain-containing protein</fullName>
    </submittedName>
</protein>